<evidence type="ECO:0000256" key="2">
    <source>
        <dbReference type="HAMAP-Rule" id="MF_00048"/>
    </source>
</evidence>
<dbReference type="PANTHER" id="PTHR34039">
    <property type="entry name" value="UPF0102 PROTEIN YRAN"/>
    <property type="match status" value="1"/>
</dbReference>
<dbReference type="CDD" id="cd20736">
    <property type="entry name" value="PoNe_Nuclease"/>
    <property type="match status" value="1"/>
</dbReference>
<dbReference type="InterPro" id="IPR011335">
    <property type="entry name" value="Restrct_endonuc-II-like"/>
</dbReference>
<dbReference type="OrthoDB" id="9794876at2"/>
<dbReference type="Proteomes" id="UP000309893">
    <property type="component" value="Unassembled WGS sequence"/>
</dbReference>
<sequence>MRGGRAGTLVPTATKDERGRSGEARAAQYLSDAGYTILARNWRCAVGEIDIVALRDDEVVIVEVKSRRSDSYGHPFEAVDARKRARLWRLATTWAAVHPAARGRRLRVDVIGVTGRDATTARIEHLEDVR</sequence>
<reference evidence="4 5" key="1">
    <citation type="submission" date="2019-04" db="EMBL/GenBank/DDBJ databases">
        <title>Microbes associate with the intestines of laboratory mice.</title>
        <authorList>
            <person name="Navarre W."/>
            <person name="Wong E."/>
            <person name="Huang K."/>
            <person name="Tropini C."/>
            <person name="Ng K."/>
            <person name="Yu B."/>
        </authorList>
    </citation>
    <scope>NUCLEOTIDE SEQUENCE [LARGE SCALE GENOMIC DNA]</scope>
    <source>
        <strain evidence="4 5">NM46_B2-13</strain>
    </source>
</reference>
<dbReference type="SUPFAM" id="SSF52980">
    <property type="entry name" value="Restriction endonuclease-like"/>
    <property type="match status" value="1"/>
</dbReference>
<evidence type="ECO:0000313" key="5">
    <source>
        <dbReference type="Proteomes" id="UP000309893"/>
    </source>
</evidence>
<dbReference type="NCBIfam" id="TIGR00252">
    <property type="entry name" value="YraN family protein"/>
    <property type="match status" value="1"/>
</dbReference>
<evidence type="ECO:0000313" key="4">
    <source>
        <dbReference type="EMBL" id="TGY38088.1"/>
    </source>
</evidence>
<name>A0A4S2D8N4_9MICO</name>
<dbReference type="InterPro" id="IPR011856">
    <property type="entry name" value="tRNA_endonuc-like_dom_sf"/>
</dbReference>
<organism evidence="4 5">
    <name type="scientific">Microbacterium laevaniformans</name>
    <dbReference type="NCBI Taxonomy" id="36807"/>
    <lineage>
        <taxon>Bacteria</taxon>
        <taxon>Bacillati</taxon>
        <taxon>Actinomycetota</taxon>
        <taxon>Actinomycetes</taxon>
        <taxon>Micrococcales</taxon>
        <taxon>Microbacteriaceae</taxon>
        <taxon>Microbacterium</taxon>
    </lineage>
</organism>
<accession>A0A4S2D8N4</accession>
<dbReference type="PANTHER" id="PTHR34039:SF1">
    <property type="entry name" value="UPF0102 PROTEIN YRAN"/>
    <property type="match status" value="1"/>
</dbReference>
<dbReference type="EMBL" id="SRYO01000003">
    <property type="protein sequence ID" value="TGY38088.1"/>
    <property type="molecule type" value="Genomic_DNA"/>
</dbReference>
<dbReference type="AlphaFoldDB" id="A0A4S2D8N4"/>
<feature type="region of interest" description="Disordered" evidence="3">
    <location>
        <begin position="1"/>
        <end position="20"/>
    </location>
</feature>
<dbReference type="HAMAP" id="MF_00048">
    <property type="entry name" value="UPF0102"/>
    <property type="match status" value="1"/>
</dbReference>
<dbReference type="RefSeq" id="WP_135949137.1">
    <property type="nucleotide sequence ID" value="NZ_SRYO01000003.1"/>
</dbReference>
<proteinExistence type="inferred from homology"/>
<comment type="similarity">
    <text evidence="1 2">Belongs to the UPF0102 family.</text>
</comment>
<protein>
    <recommendedName>
        <fullName evidence="2">UPF0102 protein E5344_06750</fullName>
    </recommendedName>
</protein>
<dbReference type="NCBIfam" id="NF009150">
    <property type="entry name" value="PRK12497.1-3"/>
    <property type="match status" value="1"/>
</dbReference>
<dbReference type="Pfam" id="PF02021">
    <property type="entry name" value="UPF0102"/>
    <property type="match status" value="1"/>
</dbReference>
<comment type="caution">
    <text evidence="4">The sequence shown here is derived from an EMBL/GenBank/DDBJ whole genome shotgun (WGS) entry which is preliminary data.</text>
</comment>
<gene>
    <name evidence="4" type="ORF">E5344_06750</name>
</gene>
<evidence type="ECO:0000256" key="3">
    <source>
        <dbReference type="SAM" id="MobiDB-lite"/>
    </source>
</evidence>
<dbReference type="Gene3D" id="3.40.1350.10">
    <property type="match status" value="1"/>
</dbReference>
<dbReference type="NCBIfam" id="NF009154">
    <property type="entry name" value="PRK12497.3-3"/>
    <property type="match status" value="1"/>
</dbReference>
<dbReference type="GO" id="GO:0003676">
    <property type="term" value="F:nucleic acid binding"/>
    <property type="evidence" value="ECO:0007669"/>
    <property type="project" value="InterPro"/>
</dbReference>
<evidence type="ECO:0000256" key="1">
    <source>
        <dbReference type="ARBA" id="ARBA00006738"/>
    </source>
</evidence>
<dbReference type="InterPro" id="IPR003509">
    <property type="entry name" value="UPF0102_YraN-like"/>
</dbReference>